<evidence type="ECO:0000313" key="2">
    <source>
        <dbReference type="EMBL" id="KAF3003104.1"/>
    </source>
</evidence>
<feature type="transmembrane region" description="Helical" evidence="1">
    <location>
        <begin position="117"/>
        <end position="141"/>
    </location>
</feature>
<accession>A0A9P4TFT9</accession>
<feature type="transmembrane region" description="Helical" evidence="1">
    <location>
        <begin position="74"/>
        <end position="96"/>
    </location>
</feature>
<evidence type="ECO:0000256" key="1">
    <source>
        <dbReference type="SAM" id="Phobius"/>
    </source>
</evidence>
<protein>
    <submittedName>
        <fullName evidence="2">Uncharacterized protein</fullName>
    </submittedName>
</protein>
<keyword evidence="1" id="KW-0812">Transmembrane</keyword>
<organism evidence="2 3">
    <name type="scientific">Curvularia kusanoi</name>
    <name type="common">Cochliobolus kusanoi</name>
    <dbReference type="NCBI Taxonomy" id="90978"/>
    <lineage>
        <taxon>Eukaryota</taxon>
        <taxon>Fungi</taxon>
        <taxon>Dikarya</taxon>
        <taxon>Ascomycota</taxon>
        <taxon>Pezizomycotina</taxon>
        <taxon>Dothideomycetes</taxon>
        <taxon>Pleosporomycetidae</taxon>
        <taxon>Pleosporales</taxon>
        <taxon>Pleosporineae</taxon>
        <taxon>Pleosporaceae</taxon>
        <taxon>Curvularia</taxon>
    </lineage>
</organism>
<gene>
    <name evidence="2" type="ORF">E8E13_008165</name>
</gene>
<dbReference type="AlphaFoldDB" id="A0A9P4TFT9"/>
<keyword evidence="1" id="KW-0472">Membrane</keyword>
<evidence type="ECO:0000313" key="3">
    <source>
        <dbReference type="Proteomes" id="UP000801428"/>
    </source>
</evidence>
<feature type="transmembrane region" description="Helical" evidence="1">
    <location>
        <begin position="32"/>
        <end position="54"/>
    </location>
</feature>
<proteinExistence type="predicted"/>
<reference evidence="2" key="1">
    <citation type="submission" date="2019-04" db="EMBL/GenBank/DDBJ databases">
        <title>Sequencing of skin fungus with MAO and IRED activity.</title>
        <authorList>
            <person name="Marsaioli A.J."/>
            <person name="Bonatto J.M.C."/>
            <person name="Reis Junior O."/>
        </authorList>
    </citation>
    <scope>NUCLEOTIDE SEQUENCE</scope>
    <source>
        <strain evidence="2">30M1</strain>
    </source>
</reference>
<name>A0A9P4TFT9_CURKU</name>
<dbReference type="OrthoDB" id="3599804at2759"/>
<dbReference type="EMBL" id="SWKU01000010">
    <property type="protein sequence ID" value="KAF3003104.1"/>
    <property type="molecule type" value="Genomic_DNA"/>
</dbReference>
<keyword evidence="1" id="KW-1133">Transmembrane helix</keyword>
<sequence>MSVTPTTKDLAAVTVFSESERSKQINKSFDKFLSFVLTLTIFGASTFTVVVSEIANPSEINPSARFARETVRSFLGIAWLLFVIALYGVAYSMSSVAEKRENPDRQVGGKSKFRWELLASSLIQIVIITAFLFLSLALVAYVEPVGWAAVASSSAAGALTAKSLVDQWGQKPV</sequence>
<dbReference type="Proteomes" id="UP000801428">
    <property type="component" value="Unassembled WGS sequence"/>
</dbReference>
<comment type="caution">
    <text evidence="2">The sequence shown here is derived from an EMBL/GenBank/DDBJ whole genome shotgun (WGS) entry which is preliminary data.</text>
</comment>
<keyword evidence="3" id="KW-1185">Reference proteome</keyword>